<evidence type="ECO:0000256" key="2">
    <source>
        <dbReference type="ARBA" id="ARBA00022737"/>
    </source>
</evidence>
<dbReference type="EMBL" id="CP000850">
    <property type="protein sequence ID" value="ABV98910.1"/>
    <property type="molecule type" value="Genomic_DNA"/>
</dbReference>
<dbReference type="eggNOG" id="COG3629">
    <property type="taxonomic scope" value="Bacteria"/>
</dbReference>
<dbReference type="STRING" id="391037.Sare_3099"/>
<dbReference type="InterPro" id="IPR027417">
    <property type="entry name" value="P-loop_NTPase"/>
</dbReference>
<keyword evidence="2" id="KW-0677">Repeat</keyword>
<dbReference type="Gene3D" id="1.10.10.10">
    <property type="entry name" value="Winged helix-like DNA-binding domain superfamily/Winged helix DNA-binding domain"/>
    <property type="match status" value="1"/>
</dbReference>
<dbReference type="InterPro" id="IPR002182">
    <property type="entry name" value="NB-ARC"/>
</dbReference>
<dbReference type="PRINTS" id="PR00364">
    <property type="entry name" value="DISEASERSIST"/>
</dbReference>
<evidence type="ECO:0000256" key="3">
    <source>
        <dbReference type="ARBA" id="ARBA00023015"/>
    </source>
</evidence>
<sequence length="654" mass="70388">MEFHILGPVELRVDGQVTALGGAKPRTLLATMLVHHDQVIAADRLIEALWGASPPSRARSILQTYVSSLRRTISGSGGATVAAVPPGYSLRLMSSTLDRNVFEQLLSSAKQATSRGRHEIAADILSRALAQWHGPALGGVESSLLDSEAARLEELRLTALEDRVNANIALGRLAEVAAELTDLVRKHPFRERLHGQLMTVLCGLGRQSEALLVYRDARQSLVEELGVEPGPELRALHTQILRGGSGGLTMPSADRLNTLSQRSSHDEQLEGRPAQLPAVPADFTGRAGEAKELVANLTAAANNGRVPVQLIVGGAGMGKSALAAHVAHQIIDEYPDGQLYADLRGLDGTPAESHEILGSFLRALSPGNPTLPESTVERAARYRTLLAERRMLVVLDDARDERQIRPLLPGTETCGVLVTARRRLAGLAGCQVLELEGLPDTDGRLLFASLAGLDRTSAEPEATRQVVQLCGGLPLALRLAGARLASRRLWTVRLLADRLADESLRLDELSAGDHDMRDSIRRSYNQLDFRQRAALGICGLLGPRDISPWILCTALAISPIKAERVMEGLVDAYLMDVVRVDEVGQAHYAVHDLVRLYARERAPADGLIAKAAGDRLDAWLLPRQAVLDGAAPISQQPGVDLPANSLYASIREAG</sequence>
<name>A8M887_SALAI</name>
<dbReference type="Pfam" id="PF00931">
    <property type="entry name" value="NB-ARC"/>
    <property type="match status" value="1"/>
</dbReference>
<dbReference type="Pfam" id="PF00486">
    <property type="entry name" value="Trans_reg_C"/>
    <property type="match status" value="1"/>
</dbReference>
<organism evidence="8">
    <name type="scientific">Salinispora arenicola (strain CNS-205)</name>
    <dbReference type="NCBI Taxonomy" id="391037"/>
    <lineage>
        <taxon>Bacteria</taxon>
        <taxon>Bacillati</taxon>
        <taxon>Actinomycetota</taxon>
        <taxon>Actinomycetes</taxon>
        <taxon>Micromonosporales</taxon>
        <taxon>Micromonosporaceae</taxon>
        <taxon>Salinispora</taxon>
    </lineage>
</organism>
<dbReference type="GO" id="GO:0043531">
    <property type="term" value="F:ADP binding"/>
    <property type="evidence" value="ECO:0007669"/>
    <property type="project" value="InterPro"/>
</dbReference>
<dbReference type="KEGG" id="saq:Sare_3099"/>
<dbReference type="GO" id="GO:0000160">
    <property type="term" value="P:phosphorelay signal transduction system"/>
    <property type="evidence" value="ECO:0007669"/>
    <property type="project" value="InterPro"/>
</dbReference>
<dbReference type="GO" id="GO:0006355">
    <property type="term" value="P:regulation of DNA-templated transcription"/>
    <property type="evidence" value="ECO:0007669"/>
    <property type="project" value="InterPro"/>
</dbReference>
<dbReference type="CDD" id="cd15831">
    <property type="entry name" value="BTAD"/>
    <property type="match status" value="1"/>
</dbReference>
<keyword evidence="4 6" id="KW-0238">DNA-binding</keyword>
<feature type="domain" description="OmpR/PhoB-type" evidence="7">
    <location>
        <begin position="1"/>
        <end position="92"/>
    </location>
</feature>
<dbReference type="HOGENOM" id="CLU_004665_6_0_11"/>
<dbReference type="SMART" id="SM00862">
    <property type="entry name" value="Trans_reg_C"/>
    <property type="match status" value="1"/>
</dbReference>
<dbReference type="PANTHER" id="PTHR35807">
    <property type="entry name" value="TRANSCRIPTIONAL REGULATOR REDD-RELATED"/>
    <property type="match status" value="1"/>
</dbReference>
<dbReference type="PROSITE" id="PS51755">
    <property type="entry name" value="OMPR_PHOB"/>
    <property type="match status" value="1"/>
</dbReference>
<dbReference type="Gene3D" id="1.10.8.430">
    <property type="entry name" value="Helical domain of apoptotic protease-activating factors"/>
    <property type="match status" value="1"/>
</dbReference>
<dbReference type="InterPro" id="IPR051677">
    <property type="entry name" value="AfsR-DnrI-RedD_regulator"/>
</dbReference>
<accession>A8M887</accession>
<gene>
    <name evidence="8" type="ordered locus">Sare_3099</name>
</gene>
<keyword evidence="5" id="KW-0804">Transcription</keyword>
<keyword evidence="3" id="KW-0805">Transcription regulation</keyword>
<dbReference type="InterPro" id="IPR042197">
    <property type="entry name" value="Apaf_helical"/>
</dbReference>
<comment type="similarity">
    <text evidence="1">Belongs to the AfsR/DnrI/RedD regulatory family.</text>
</comment>
<dbReference type="eggNOG" id="COG3903">
    <property type="taxonomic scope" value="Bacteria"/>
</dbReference>
<dbReference type="Gene3D" id="1.25.40.10">
    <property type="entry name" value="Tetratricopeptide repeat domain"/>
    <property type="match status" value="1"/>
</dbReference>
<dbReference type="SUPFAM" id="SSF46894">
    <property type="entry name" value="C-terminal effector domain of the bipartite response regulators"/>
    <property type="match status" value="1"/>
</dbReference>
<evidence type="ECO:0000256" key="4">
    <source>
        <dbReference type="ARBA" id="ARBA00023125"/>
    </source>
</evidence>
<dbReference type="PATRIC" id="fig|391037.6.peg.3129"/>
<dbReference type="Gene3D" id="3.40.50.300">
    <property type="entry name" value="P-loop containing nucleotide triphosphate hydrolases"/>
    <property type="match status" value="1"/>
</dbReference>
<reference evidence="8" key="1">
    <citation type="submission" date="2007-10" db="EMBL/GenBank/DDBJ databases">
        <title>Complete sequence of Salinispora arenicola CNS-205.</title>
        <authorList>
            <consortium name="US DOE Joint Genome Institute"/>
            <person name="Copeland A."/>
            <person name="Lucas S."/>
            <person name="Lapidus A."/>
            <person name="Barry K."/>
            <person name="Glavina del Rio T."/>
            <person name="Dalin E."/>
            <person name="Tice H."/>
            <person name="Pitluck S."/>
            <person name="Foster B."/>
            <person name="Schmutz J."/>
            <person name="Larimer F."/>
            <person name="Land M."/>
            <person name="Hauser L."/>
            <person name="Kyrpides N."/>
            <person name="Ivanova N."/>
            <person name="Jensen P.R."/>
            <person name="Moore B.S."/>
            <person name="Penn K."/>
            <person name="Jenkins C."/>
            <person name="Udwary D."/>
            <person name="Xiang L."/>
            <person name="Gontang E."/>
            <person name="Richardson P."/>
        </authorList>
    </citation>
    <scope>NUCLEOTIDE SEQUENCE [LARGE SCALE GENOMIC DNA]</scope>
    <source>
        <strain evidence="8">CNS-205</strain>
    </source>
</reference>
<dbReference type="AlphaFoldDB" id="A8M887"/>
<evidence type="ECO:0000259" key="7">
    <source>
        <dbReference type="PROSITE" id="PS51755"/>
    </source>
</evidence>
<dbReference type="SMART" id="SM01043">
    <property type="entry name" value="BTAD"/>
    <property type="match status" value="1"/>
</dbReference>
<dbReference type="InterPro" id="IPR016032">
    <property type="entry name" value="Sig_transdc_resp-reg_C-effctor"/>
</dbReference>
<dbReference type="SUPFAM" id="SSF52540">
    <property type="entry name" value="P-loop containing nucleoside triphosphate hydrolases"/>
    <property type="match status" value="1"/>
</dbReference>
<evidence type="ECO:0000256" key="1">
    <source>
        <dbReference type="ARBA" id="ARBA00005820"/>
    </source>
</evidence>
<dbReference type="InterPro" id="IPR001867">
    <property type="entry name" value="OmpR/PhoB-type_DNA-bd"/>
</dbReference>
<dbReference type="InterPro" id="IPR005158">
    <property type="entry name" value="BTAD"/>
</dbReference>
<dbReference type="PANTHER" id="PTHR35807:SF1">
    <property type="entry name" value="TRANSCRIPTIONAL REGULATOR REDD"/>
    <property type="match status" value="1"/>
</dbReference>
<dbReference type="Pfam" id="PF03704">
    <property type="entry name" value="BTAD"/>
    <property type="match status" value="1"/>
</dbReference>
<protein>
    <submittedName>
        <fullName evidence="8">Transcriptional regulator, SARP family</fullName>
    </submittedName>
</protein>
<evidence type="ECO:0000256" key="5">
    <source>
        <dbReference type="ARBA" id="ARBA00023163"/>
    </source>
</evidence>
<proteinExistence type="inferred from homology"/>
<dbReference type="GO" id="GO:0003677">
    <property type="term" value="F:DNA binding"/>
    <property type="evidence" value="ECO:0007669"/>
    <property type="project" value="UniProtKB-UniRule"/>
</dbReference>
<feature type="DNA-binding region" description="OmpR/PhoB-type" evidence="6">
    <location>
        <begin position="1"/>
        <end position="92"/>
    </location>
</feature>
<evidence type="ECO:0000313" key="8">
    <source>
        <dbReference type="EMBL" id="ABV98910.1"/>
    </source>
</evidence>
<dbReference type="InterPro" id="IPR036388">
    <property type="entry name" value="WH-like_DNA-bd_sf"/>
</dbReference>
<evidence type="ECO:0000256" key="6">
    <source>
        <dbReference type="PROSITE-ProRule" id="PRU01091"/>
    </source>
</evidence>
<dbReference type="InterPro" id="IPR011990">
    <property type="entry name" value="TPR-like_helical_dom_sf"/>
</dbReference>
<dbReference type="SUPFAM" id="SSF48452">
    <property type="entry name" value="TPR-like"/>
    <property type="match status" value="1"/>
</dbReference>